<feature type="non-terminal residue" evidence="2">
    <location>
        <position position="1"/>
    </location>
</feature>
<feature type="region of interest" description="Disordered" evidence="1">
    <location>
        <begin position="1"/>
        <end position="33"/>
    </location>
</feature>
<proteinExistence type="predicted"/>
<evidence type="ECO:0000313" key="2">
    <source>
        <dbReference type="EMBL" id="CAA9572074.1"/>
    </source>
</evidence>
<organism evidence="2">
    <name type="scientific">uncultured Thermomicrobiales bacterium</name>
    <dbReference type="NCBI Taxonomy" id="1645740"/>
    <lineage>
        <taxon>Bacteria</taxon>
        <taxon>Pseudomonadati</taxon>
        <taxon>Thermomicrobiota</taxon>
        <taxon>Thermomicrobia</taxon>
        <taxon>Thermomicrobiales</taxon>
        <taxon>environmental samples</taxon>
    </lineage>
</organism>
<feature type="non-terminal residue" evidence="2">
    <location>
        <position position="33"/>
    </location>
</feature>
<dbReference type="EMBL" id="CADCWK010000315">
    <property type="protein sequence ID" value="CAA9572074.1"/>
    <property type="molecule type" value="Genomic_DNA"/>
</dbReference>
<evidence type="ECO:0000256" key="1">
    <source>
        <dbReference type="SAM" id="MobiDB-lite"/>
    </source>
</evidence>
<gene>
    <name evidence="2" type="ORF">AVDCRST_MAG33-2634</name>
</gene>
<name>A0A6J4V8X1_9BACT</name>
<protein>
    <submittedName>
        <fullName evidence="2">Uncharacterized protein</fullName>
    </submittedName>
</protein>
<dbReference type="AlphaFoldDB" id="A0A6J4V8X1"/>
<reference evidence="2" key="1">
    <citation type="submission" date="2020-02" db="EMBL/GenBank/DDBJ databases">
        <authorList>
            <person name="Meier V. D."/>
        </authorList>
    </citation>
    <scope>NUCLEOTIDE SEQUENCE</scope>
    <source>
        <strain evidence="2">AVDCRST_MAG33</strain>
    </source>
</reference>
<sequence>VLHGEAGVVEGDDVVPGGGVEVGPGDPLGRAAV</sequence>
<accession>A0A6J4V8X1</accession>